<dbReference type="AlphaFoldDB" id="A0A0V0YS08"/>
<gene>
    <name evidence="1" type="ORF">T12_16401</name>
</gene>
<evidence type="ECO:0000313" key="1">
    <source>
        <dbReference type="EMBL" id="KRY02755.1"/>
    </source>
</evidence>
<sequence length="75" mass="8394">PYKVSQDKIFYLAASSTLANTTDRAISSTQILMRAGCLRIRKSKKAAKSSISCMNFIKHRLTEAMREEKVGVVDQ</sequence>
<accession>A0A0V0YS08</accession>
<evidence type="ECO:0000313" key="2">
    <source>
        <dbReference type="Proteomes" id="UP000054783"/>
    </source>
</evidence>
<proteinExistence type="predicted"/>
<organism evidence="1 2">
    <name type="scientific">Trichinella patagoniensis</name>
    <dbReference type="NCBI Taxonomy" id="990121"/>
    <lineage>
        <taxon>Eukaryota</taxon>
        <taxon>Metazoa</taxon>
        <taxon>Ecdysozoa</taxon>
        <taxon>Nematoda</taxon>
        <taxon>Enoplea</taxon>
        <taxon>Dorylaimia</taxon>
        <taxon>Trichinellida</taxon>
        <taxon>Trichinellidae</taxon>
        <taxon>Trichinella</taxon>
    </lineage>
</organism>
<reference evidence="1 2" key="1">
    <citation type="submission" date="2015-01" db="EMBL/GenBank/DDBJ databases">
        <title>Evolution of Trichinella species and genotypes.</title>
        <authorList>
            <person name="Korhonen P.K."/>
            <person name="Edoardo P."/>
            <person name="Giuseppe L.R."/>
            <person name="Gasser R.B."/>
        </authorList>
    </citation>
    <scope>NUCLEOTIDE SEQUENCE [LARGE SCALE GENOMIC DNA]</scope>
    <source>
        <strain evidence="1">ISS2496</strain>
    </source>
</reference>
<name>A0A0V0YS08_9BILA</name>
<feature type="non-terminal residue" evidence="1">
    <location>
        <position position="1"/>
    </location>
</feature>
<comment type="caution">
    <text evidence="1">The sequence shown here is derived from an EMBL/GenBank/DDBJ whole genome shotgun (WGS) entry which is preliminary data.</text>
</comment>
<dbReference type="EMBL" id="JYDQ01003486">
    <property type="protein sequence ID" value="KRY02755.1"/>
    <property type="molecule type" value="Genomic_DNA"/>
</dbReference>
<dbReference type="Proteomes" id="UP000054783">
    <property type="component" value="Unassembled WGS sequence"/>
</dbReference>
<keyword evidence="2" id="KW-1185">Reference proteome</keyword>
<protein>
    <submittedName>
        <fullName evidence="1">Uncharacterized protein</fullName>
    </submittedName>
</protein>